<evidence type="ECO:0000313" key="2">
    <source>
        <dbReference type="EMBL" id="KAK1369215.1"/>
    </source>
</evidence>
<gene>
    <name evidence="2" type="ORF">POM88_035307</name>
</gene>
<accession>A0AAD8HL02</accession>
<protein>
    <submittedName>
        <fullName evidence="2">Uncharacterized protein</fullName>
    </submittedName>
</protein>
<reference evidence="2" key="2">
    <citation type="submission" date="2023-05" db="EMBL/GenBank/DDBJ databases">
        <authorList>
            <person name="Schelkunov M.I."/>
        </authorList>
    </citation>
    <scope>NUCLEOTIDE SEQUENCE</scope>
    <source>
        <strain evidence="2">Hsosn_3</strain>
        <tissue evidence="2">Leaf</tissue>
    </source>
</reference>
<organism evidence="2 3">
    <name type="scientific">Heracleum sosnowskyi</name>
    <dbReference type="NCBI Taxonomy" id="360622"/>
    <lineage>
        <taxon>Eukaryota</taxon>
        <taxon>Viridiplantae</taxon>
        <taxon>Streptophyta</taxon>
        <taxon>Embryophyta</taxon>
        <taxon>Tracheophyta</taxon>
        <taxon>Spermatophyta</taxon>
        <taxon>Magnoliopsida</taxon>
        <taxon>eudicotyledons</taxon>
        <taxon>Gunneridae</taxon>
        <taxon>Pentapetalae</taxon>
        <taxon>asterids</taxon>
        <taxon>campanulids</taxon>
        <taxon>Apiales</taxon>
        <taxon>Apiaceae</taxon>
        <taxon>Apioideae</taxon>
        <taxon>apioid superclade</taxon>
        <taxon>Tordylieae</taxon>
        <taxon>Tordyliinae</taxon>
        <taxon>Heracleum</taxon>
    </lineage>
</organism>
<keyword evidence="3" id="KW-1185">Reference proteome</keyword>
<dbReference type="Proteomes" id="UP001237642">
    <property type="component" value="Unassembled WGS sequence"/>
</dbReference>
<feature type="region of interest" description="Disordered" evidence="1">
    <location>
        <begin position="113"/>
        <end position="145"/>
    </location>
</feature>
<sequence>MDSSFLSFIFARTLLQEEQSYRTTNEIAPLNHVSISVLLSYLNFIHSLAKKFEETTRAVGEGQDRKEKASSCPCQQANKNQQRRPVPPAKAGRLTNAYVSSFPAPPIFVRSPSHSPYPATGVPQYQVSPPMYGHGSRSPPASHYV</sequence>
<name>A0AAD8HL02_9APIA</name>
<proteinExistence type="predicted"/>
<reference evidence="2" key="1">
    <citation type="submission" date="2023-02" db="EMBL/GenBank/DDBJ databases">
        <title>Genome of toxic invasive species Heracleum sosnowskyi carries increased number of genes despite the absence of recent whole-genome duplications.</title>
        <authorList>
            <person name="Schelkunov M."/>
            <person name="Shtratnikova V."/>
            <person name="Makarenko M."/>
            <person name="Klepikova A."/>
            <person name="Omelchenko D."/>
            <person name="Novikova G."/>
            <person name="Obukhova E."/>
            <person name="Bogdanov V."/>
            <person name="Penin A."/>
            <person name="Logacheva M."/>
        </authorList>
    </citation>
    <scope>NUCLEOTIDE SEQUENCE</scope>
    <source>
        <strain evidence="2">Hsosn_3</strain>
        <tissue evidence="2">Leaf</tissue>
    </source>
</reference>
<feature type="compositionally biased region" description="Basic and acidic residues" evidence="1">
    <location>
        <begin position="57"/>
        <end position="69"/>
    </location>
</feature>
<comment type="caution">
    <text evidence="2">The sequence shown here is derived from an EMBL/GenBank/DDBJ whole genome shotgun (WGS) entry which is preliminary data.</text>
</comment>
<evidence type="ECO:0000256" key="1">
    <source>
        <dbReference type="SAM" id="MobiDB-lite"/>
    </source>
</evidence>
<evidence type="ECO:0000313" key="3">
    <source>
        <dbReference type="Proteomes" id="UP001237642"/>
    </source>
</evidence>
<feature type="region of interest" description="Disordered" evidence="1">
    <location>
        <begin position="57"/>
        <end position="92"/>
    </location>
</feature>
<dbReference type="AlphaFoldDB" id="A0AAD8HL02"/>
<dbReference type="EMBL" id="JAUIZM010000008">
    <property type="protein sequence ID" value="KAK1369215.1"/>
    <property type="molecule type" value="Genomic_DNA"/>
</dbReference>